<evidence type="ECO:0000313" key="3">
    <source>
        <dbReference type="Proteomes" id="UP000299102"/>
    </source>
</evidence>
<protein>
    <submittedName>
        <fullName evidence="2">Zinc finger BED domain-containing protein 4</fullName>
    </submittedName>
</protein>
<feature type="compositionally biased region" description="Basic and acidic residues" evidence="1">
    <location>
        <begin position="248"/>
        <end position="262"/>
    </location>
</feature>
<organism evidence="2 3">
    <name type="scientific">Eumeta variegata</name>
    <name type="common">Bagworm moth</name>
    <name type="synonym">Eumeta japonica</name>
    <dbReference type="NCBI Taxonomy" id="151549"/>
    <lineage>
        <taxon>Eukaryota</taxon>
        <taxon>Metazoa</taxon>
        <taxon>Ecdysozoa</taxon>
        <taxon>Arthropoda</taxon>
        <taxon>Hexapoda</taxon>
        <taxon>Insecta</taxon>
        <taxon>Pterygota</taxon>
        <taxon>Neoptera</taxon>
        <taxon>Endopterygota</taxon>
        <taxon>Lepidoptera</taxon>
        <taxon>Glossata</taxon>
        <taxon>Ditrysia</taxon>
        <taxon>Tineoidea</taxon>
        <taxon>Psychidae</taxon>
        <taxon>Oiketicinae</taxon>
        <taxon>Eumeta</taxon>
    </lineage>
</organism>
<dbReference type="InterPro" id="IPR052865">
    <property type="entry name" value="Zinc_finger_BED"/>
</dbReference>
<accession>A0A4C1ZAR1</accession>
<sequence length="285" mass="32869">MVSATRDQYYESLGCMSHTLQLVIKDALFSEERHEIVIKTCRKIVGHFKRSEQASRKLIECQKQCGIPTHSLIQDVEVRWNKTYNMLERLLEQKTAVNLYSVEHDRIDTLSSSDWELMKNLTQVLKFFYEATLDLSFDNACISIVIPLIALLNRKLQFRDENESEVMRSMKTKLHESMNRRFAYVQGHAALITSTLLDPRFKNTYLNSDEVDIATMEIENHMRIYADNSRETAGTSGQEPSSSYRLSPYEKDGGLWDVHDKSTSQAIQSSDASDKDDLSTQVKKH</sequence>
<evidence type="ECO:0000256" key="1">
    <source>
        <dbReference type="SAM" id="MobiDB-lite"/>
    </source>
</evidence>
<feature type="region of interest" description="Disordered" evidence="1">
    <location>
        <begin position="225"/>
        <end position="285"/>
    </location>
</feature>
<dbReference type="InterPro" id="IPR012337">
    <property type="entry name" value="RNaseH-like_sf"/>
</dbReference>
<dbReference type="EMBL" id="BGZK01001668">
    <property type="protein sequence ID" value="GBP84263.1"/>
    <property type="molecule type" value="Genomic_DNA"/>
</dbReference>
<dbReference type="STRING" id="151549.A0A4C1ZAR1"/>
<dbReference type="PANTHER" id="PTHR47241:SF1">
    <property type="entry name" value="BED-TYPE DOMAIN-CONTAINING PROTEIN"/>
    <property type="match status" value="1"/>
</dbReference>
<dbReference type="SUPFAM" id="SSF53098">
    <property type="entry name" value="Ribonuclease H-like"/>
    <property type="match status" value="1"/>
</dbReference>
<dbReference type="OrthoDB" id="7699631at2759"/>
<gene>
    <name evidence="2" type="primary">Zbed4</name>
    <name evidence="2" type="ORF">EVAR_60207_1</name>
</gene>
<dbReference type="Proteomes" id="UP000299102">
    <property type="component" value="Unassembled WGS sequence"/>
</dbReference>
<proteinExistence type="predicted"/>
<comment type="caution">
    <text evidence="2">The sequence shown here is derived from an EMBL/GenBank/DDBJ whole genome shotgun (WGS) entry which is preliminary data.</text>
</comment>
<dbReference type="PANTHER" id="PTHR47241">
    <property type="entry name" value="FINGER PROTEIN, PUTATIVE-RELATED"/>
    <property type="match status" value="1"/>
</dbReference>
<keyword evidence="3" id="KW-1185">Reference proteome</keyword>
<reference evidence="2 3" key="1">
    <citation type="journal article" date="2019" name="Commun. Biol.">
        <title>The bagworm genome reveals a unique fibroin gene that provides high tensile strength.</title>
        <authorList>
            <person name="Kono N."/>
            <person name="Nakamura H."/>
            <person name="Ohtoshi R."/>
            <person name="Tomita M."/>
            <person name="Numata K."/>
            <person name="Arakawa K."/>
        </authorList>
    </citation>
    <scope>NUCLEOTIDE SEQUENCE [LARGE SCALE GENOMIC DNA]</scope>
</reference>
<feature type="compositionally biased region" description="Polar residues" evidence="1">
    <location>
        <begin position="231"/>
        <end position="245"/>
    </location>
</feature>
<evidence type="ECO:0000313" key="2">
    <source>
        <dbReference type="EMBL" id="GBP84263.1"/>
    </source>
</evidence>
<dbReference type="GO" id="GO:0005634">
    <property type="term" value="C:nucleus"/>
    <property type="evidence" value="ECO:0007669"/>
    <property type="project" value="TreeGrafter"/>
</dbReference>
<name>A0A4C1ZAR1_EUMVA</name>
<dbReference type="AlphaFoldDB" id="A0A4C1ZAR1"/>